<dbReference type="OrthoDB" id="4174719at2"/>
<comment type="catalytic activity">
    <reaction evidence="3 4">
        <text>[thioredoxin]-disulfide + L-methionine + H2O = L-methionine (S)-S-oxide + [thioredoxin]-dithiol</text>
        <dbReference type="Rhea" id="RHEA:19993"/>
        <dbReference type="Rhea" id="RHEA-COMP:10698"/>
        <dbReference type="Rhea" id="RHEA-COMP:10700"/>
        <dbReference type="ChEBI" id="CHEBI:15377"/>
        <dbReference type="ChEBI" id="CHEBI:29950"/>
        <dbReference type="ChEBI" id="CHEBI:50058"/>
        <dbReference type="ChEBI" id="CHEBI:57844"/>
        <dbReference type="ChEBI" id="CHEBI:58772"/>
        <dbReference type="EC" id="1.8.4.11"/>
    </reaction>
</comment>
<keyword evidence="7" id="KW-1185">Reference proteome</keyword>
<reference evidence="6 7" key="1">
    <citation type="submission" date="2019-06" db="EMBL/GenBank/DDBJ databases">
        <title>Whole genome shotgun sequence of Acetobacter peroxydans NBRC 13755.</title>
        <authorList>
            <person name="Hosoyama A."/>
            <person name="Uohara A."/>
            <person name="Ohji S."/>
            <person name="Ichikawa N."/>
        </authorList>
    </citation>
    <scope>NUCLEOTIDE SEQUENCE [LARGE SCALE GENOMIC DNA]</scope>
    <source>
        <strain evidence="6 7">NBRC 13755</strain>
    </source>
</reference>
<evidence type="ECO:0000256" key="2">
    <source>
        <dbReference type="ARBA" id="ARBA00047806"/>
    </source>
</evidence>
<dbReference type="SUPFAM" id="SSF55068">
    <property type="entry name" value="Peptide methionine sulfoxide reductase"/>
    <property type="match status" value="1"/>
</dbReference>
<comment type="similarity">
    <text evidence="4">Belongs to the MsrA Met sulfoxide reductase family.</text>
</comment>
<accession>A0A4Y3TQM4</accession>
<comment type="function">
    <text evidence="4">Has an important function as a repair enzyme for proteins that have been inactivated by oxidation. Catalyzes the reversible oxidation-reduction of methionine sulfoxide in proteins to methionine.</text>
</comment>
<feature type="active site" evidence="4">
    <location>
        <position position="12"/>
    </location>
</feature>
<proteinExistence type="inferred from homology"/>
<dbReference type="AlphaFoldDB" id="A0A4Y3TQM4"/>
<evidence type="ECO:0000313" key="7">
    <source>
        <dbReference type="Proteomes" id="UP000317730"/>
    </source>
</evidence>
<protein>
    <recommendedName>
        <fullName evidence="4">Peptide methionine sulfoxide reductase MsrA</fullName>
        <shortName evidence="4">Protein-methionine-S-oxide reductase</shortName>
        <ecNumber evidence="4">1.8.4.11</ecNumber>
    </recommendedName>
    <alternativeName>
        <fullName evidence="4">Peptide-methionine (S)-S-oxide reductase</fullName>
        <shortName evidence="4">Peptide Met(O) reductase</shortName>
    </alternativeName>
</protein>
<feature type="domain" description="Peptide methionine sulphoxide reductase MsrA" evidence="5">
    <location>
        <begin position="5"/>
        <end position="158"/>
    </location>
</feature>
<comment type="caution">
    <text evidence="6">The sequence shown here is derived from an EMBL/GenBank/DDBJ whole genome shotgun (WGS) entry which is preliminary data.</text>
</comment>
<name>A0A4Y3TQM4_9PROT</name>
<dbReference type="GO" id="GO:0008113">
    <property type="term" value="F:peptide-methionine (S)-S-oxide reductase activity"/>
    <property type="evidence" value="ECO:0007669"/>
    <property type="project" value="UniProtKB-UniRule"/>
</dbReference>
<evidence type="ECO:0000256" key="4">
    <source>
        <dbReference type="HAMAP-Rule" id="MF_01401"/>
    </source>
</evidence>
<dbReference type="PANTHER" id="PTHR43774:SF1">
    <property type="entry name" value="PEPTIDE METHIONINE SULFOXIDE REDUCTASE MSRA 2"/>
    <property type="match status" value="1"/>
</dbReference>
<dbReference type="GO" id="GO:0033744">
    <property type="term" value="F:L-methionine:thioredoxin-disulfide S-oxidoreductase activity"/>
    <property type="evidence" value="ECO:0007669"/>
    <property type="project" value="RHEA"/>
</dbReference>
<dbReference type="Gene3D" id="3.30.1060.10">
    <property type="entry name" value="Peptide methionine sulphoxide reductase MsrA"/>
    <property type="match status" value="1"/>
</dbReference>
<dbReference type="HAMAP" id="MF_01401">
    <property type="entry name" value="MsrA"/>
    <property type="match status" value="1"/>
</dbReference>
<evidence type="ECO:0000259" key="5">
    <source>
        <dbReference type="Pfam" id="PF01625"/>
    </source>
</evidence>
<dbReference type="PANTHER" id="PTHR43774">
    <property type="entry name" value="PEPTIDE METHIONINE SULFOXIDE REDUCTASE"/>
    <property type="match status" value="1"/>
</dbReference>
<evidence type="ECO:0000313" key="6">
    <source>
        <dbReference type="EMBL" id="GEB84636.1"/>
    </source>
</evidence>
<sequence length="177" mass="19668">MTTETAVLGGGCFWCLEASFQGLKGLKSVTPGYAGGVVDNPTYEQVCSGQTGHAEVIRLEWDPAVLSFETLLRLFFVVHDPTTLNRQGNDIGTQYRSVIFYQTAEQERTARAVMDEITRDNLWGRPPVTAIVPAAPFWPAEDRHHNYYARNPQAGYCQVVIAPKVAKARTVFGSLFR</sequence>
<evidence type="ECO:0000256" key="3">
    <source>
        <dbReference type="ARBA" id="ARBA00048782"/>
    </source>
</evidence>
<dbReference type="EMBL" id="BJMV01000001">
    <property type="protein sequence ID" value="GEB84636.1"/>
    <property type="molecule type" value="Genomic_DNA"/>
</dbReference>
<dbReference type="Proteomes" id="UP000317730">
    <property type="component" value="Unassembled WGS sequence"/>
</dbReference>
<keyword evidence="1 4" id="KW-0560">Oxidoreductase</keyword>
<dbReference type="InterPro" id="IPR036509">
    <property type="entry name" value="Met_Sox_Rdtase_MsrA_sf"/>
</dbReference>
<organism evidence="6 7">
    <name type="scientific">Acetobacter peroxydans</name>
    <dbReference type="NCBI Taxonomy" id="104098"/>
    <lineage>
        <taxon>Bacteria</taxon>
        <taxon>Pseudomonadati</taxon>
        <taxon>Pseudomonadota</taxon>
        <taxon>Alphaproteobacteria</taxon>
        <taxon>Acetobacterales</taxon>
        <taxon>Acetobacteraceae</taxon>
        <taxon>Acetobacter</taxon>
    </lineage>
</organism>
<dbReference type="EC" id="1.8.4.11" evidence="4"/>
<gene>
    <name evidence="4 6" type="primary">msrA</name>
    <name evidence="6" type="ORF">APE01nite_04330</name>
</gene>
<dbReference type="InterPro" id="IPR002569">
    <property type="entry name" value="Met_Sox_Rdtase_MsrA_dom"/>
</dbReference>
<comment type="catalytic activity">
    <reaction evidence="2 4">
        <text>L-methionyl-[protein] + [thioredoxin]-disulfide + H2O = L-methionyl-(S)-S-oxide-[protein] + [thioredoxin]-dithiol</text>
        <dbReference type="Rhea" id="RHEA:14217"/>
        <dbReference type="Rhea" id="RHEA-COMP:10698"/>
        <dbReference type="Rhea" id="RHEA-COMP:10700"/>
        <dbReference type="Rhea" id="RHEA-COMP:12313"/>
        <dbReference type="Rhea" id="RHEA-COMP:12315"/>
        <dbReference type="ChEBI" id="CHEBI:15377"/>
        <dbReference type="ChEBI" id="CHEBI:16044"/>
        <dbReference type="ChEBI" id="CHEBI:29950"/>
        <dbReference type="ChEBI" id="CHEBI:44120"/>
        <dbReference type="ChEBI" id="CHEBI:50058"/>
        <dbReference type="EC" id="1.8.4.11"/>
    </reaction>
</comment>
<dbReference type="NCBIfam" id="TIGR00401">
    <property type="entry name" value="msrA"/>
    <property type="match status" value="1"/>
</dbReference>
<evidence type="ECO:0000256" key="1">
    <source>
        <dbReference type="ARBA" id="ARBA00023002"/>
    </source>
</evidence>
<dbReference type="Pfam" id="PF01625">
    <property type="entry name" value="PMSR"/>
    <property type="match status" value="1"/>
</dbReference>